<name>A0A372ZQ24_9ACTN</name>
<keyword evidence="1" id="KW-0812">Transmembrane</keyword>
<comment type="caution">
    <text evidence="2">The sequence shown here is derived from an EMBL/GenBank/DDBJ whole genome shotgun (WGS) entry which is preliminary data.</text>
</comment>
<dbReference type="EMBL" id="QVIG01000001">
    <property type="protein sequence ID" value="RGD57305.1"/>
    <property type="molecule type" value="Genomic_DNA"/>
</dbReference>
<evidence type="ECO:0000313" key="2">
    <source>
        <dbReference type="EMBL" id="RGD57305.1"/>
    </source>
</evidence>
<feature type="transmembrane region" description="Helical" evidence="1">
    <location>
        <begin position="30"/>
        <end position="54"/>
    </location>
</feature>
<proteinExistence type="predicted"/>
<gene>
    <name evidence="2" type="ORF">DR950_05415</name>
</gene>
<sequence>MANLTRIFTMTRTNFRSADPVERWTARATWAALTATGWLAVMFTTVWGAMVAGVPIGTVRWLAAFLSLAVPAVSLIAVTSEAGGRTGAPALTVVLLLAAVLLVIAFV</sequence>
<dbReference type="RefSeq" id="WP_117486110.1">
    <property type="nucleotide sequence ID" value="NZ_QVIG01000001.1"/>
</dbReference>
<reference evidence="2 3" key="1">
    <citation type="submission" date="2018-08" db="EMBL/GenBank/DDBJ databases">
        <title>Diversity &amp; Physiological Properties of Lignin-Decomposing Actinobacteria from Soil.</title>
        <authorList>
            <person name="Roh S.G."/>
            <person name="Kim S.B."/>
        </authorList>
    </citation>
    <scope>NUCLEOTIDE SEQUENCE [LARGE SCALE GENOMIC DNA]</scope>
    <source>
        <strain evidence="2 3">MMS17-GH009</strain>
    </source>
</reference>
<accession>A0A372ZQ24</accession>
<evidence type="ECO:0000313" key="3">
    <source>
        <dbReference type="Proteomes" id="UP000263377"/>
    </source>
</evidence>
<keyword evidence="1" id="KW-0472">Membrane</keyword>
<keyword evidence="3" id="KW-1185">Reference proteome</keyword>
<feature type="transmembrane region" description="Helical" evidence="1">
    <location>
        <begin position="86"/>
        <end position="106"/>
    </location>
</feature>
<dbReference type="Proteomes" id="UP000263377">
    <property type="component" value="Unassembled WGS sequence"/>
</dbReference>
<feature type="transmembrane region" description="Helical" evidence="1">
    <location>
        <begin position="61"/>
        <end position="80"/>
    </location>
</feature>
<protein>
    <submittedName>
        <fullName evidence="2">Uncharacterized protein</fullName>
    </submittedName>
</protein>
<keyword evidence="1" id="KW-1133">Transmembrane helix</keyword>
<organism evidence="2 3">
    <name type="scientific">Kitasatospora xanthocidica</name>
    <dbReference type="NCBI Taxonomy" id="83382"/>
    <lineage>
        <taxon>Bacteria</taxon>
        <taxon>Bacillati</taxon>
        <taxon>Actinomycetota</taxon>
        <taxon>Actinomycetes</taxon>
        <taxon>Kitasatosporales</taxon>
        <taxon>Streptomycetaceae</taxon>
        <taxon>Kitasatospora</taxon>
    </lineage>
</organism>
<dbReference type="AlphaFoldDB" id="A0A372ZQ24"/>
<evidence type="ECO:0000256" key="1">
    <source>
        <dbReference type="SAM" id="Phobius"/>
    </source>
</evidence>